<dbReference type="GO" id="GO:0006351">
    <property type="term" value="P:DNA-templated transcription"/>
    <property type="evidence" value="ECO:0007669"/>
    <property type="project" value="InterPro"/>
</dbReference>
<evidence type="ECO:0000259" key="1">
    <source>
        <dbReference type="Pfam" id="PF03118"/>
    </source>
</evidence>
<dbReference type="Pfam" id="PF03118">
    <property type="entry name" value="RNA_pol_A_CTD"/>
    <property type="match status" value="1"/>
</dbReference>
<dbReference type="SUPFAM" id="SSF47789">
    <property type="entry name" value="C-terminal domain of RNA polymerase alpha subunit"/>
    <property type="match status" value="1"/>
</dbReference>
<dbReference type="AlphaFoldDB" id="A0A974GWC1"/>
<comment type="caution">
    <text evidence="2">The sequence shown here is derived from an EMBL/GenBank/DDBJ whole genome shotgun (WGS) entry which is preliminary data.</text>
</comment>
<gene>
    <name evidence="2" type="ORF">HZF24_09260</name>
</gene>
<accession>A0A974GWC1</accession>
<feature type="domain" description="RNA polymerase alpha subunit C-terminal" evidence="1">
    <location>
        <begin position="10"/>
        <end position="56"/>
    </location>
</feature>
<keyword evidence="3" id="KW-1185">Reference proteome</keyword>
<dbReference type="EMBL" id="JACBNQ010000009">
    <property type="protein sequence ID" value="NYB74319.1"/>
    <property type="molecule type" value="Genomic_DNA"/>
</dbReference>
<organism evidence="2 3">
    <name type="scientific">Sedimentibacter hydroxybenzoicus DSM 7310</name>
    <dbReference type="NCBI Taxonomy" id="1123245"/>
    <lineage>
        <taxon>Bacteria</taxon>
        <taxon>Bacillati</taxon>
        <taxon>Bacillota</taxon>
        <taxon>Tissierellia</taxon>
        <taxon>Sedimentibacter</taxon>
    </lineage>
</organism>
<protein>
    <recommendedName>
        <fullName evidence="1">RNA polymerase alpha subunit C-terminal domain-containing protein</fullName>
    </recommendedName>
</protein>
<dbReference type="Proteomes" id="UP000611629">
    <property type="component" value="Unassembled WGS sequence"/>
</dbReference>
<dbReference type="GO" id="GO:0003677">
    <property type="term" value="F:DNA binding"/>
    <property type="evidence" value="ECO:0007669"/>
    <property type="project" value="InterPro"/>
</dbReference>
<reference evidence="2" key="1">
    <citation type="submission" date="2020-07" db="EMBL/GenBank/DDBJ databases">
        <title>Genomic analysis of a strain of Sedimentibacter Hydroxybenzoicus DSM7310.</title>
        <authorList>
            <person name="Ma S."/>
        </authorList>
    </citation>
    <scope>NUCLEOTIDE SEQUENCE</scope>
    <source>
        <strain evidence="2">DSM 7310</strain>
    </source>
</reference>
<proteinExistence type="predicted"/>
<dbReference type="RefSeq" id="WP_179238028.1">
    <property type="nucleotide sequence ID" value="NZ_JACBNQ010000009.1"/>
</dbReference>
<dbReference type="InterPro" id="IPR011260">
    <property type="entry name" value="RNAP_asu_C"/>
</dbReference>
<evidence type="ECO:0000313" key="2">
    <source>
        <dbReference type="EMBL" id="NYB74319.1"/>
    </source>
</evidence>
<name>A0A974GWC1_SEDHY</name>
<dbReference type="Gene3D" id="1.10.150.20">
    <property type="entry name" value="5' to 3' exonuclease, C-terminal subdomain"/>
    <property type="match status" value="1"/>
</dbReference>
<evidence type="ECO:0000313" key="3">
    <source>
        <dbReference type="Proteomes" id="UP000611629"/>
    </source>
</evidence>
<dbReference type="GO" id="GO:0003899">
    <property type="term" value="F:DNA-directed RNA polymerase activity"/>
    <property type="evidence" value="ECO:0007669"/>
    <property type="project" value="InterPro"/>
</dbReference>
<sequence>MECEDFLNKLSNPARSALRYEGINNFEKLASLRKKELLSIHGIGPKSLQIVIECLNNVGMKLRD</sequence>